<organism evidence="1 2">
    <name type="scientific">Streptomyces stramineus</name>
    <dbReference type="NCBI Taxonomy" id="173861"/>
    <lineage>
        <taxon>Bacteria</taxon>
        <taxon>Bacillati</taxon>
        <taxon>Actinomycetota</taxon>
        <taxon>Actinomycetes</taxon>
        <taxon>Kitasatosporales</taxon>
        <taxon>Streptomycetaceae</taxon>
        <taxon>Streptomyces</taxon>
    </lineage>
</organism>
<evidence type="ECO:0000313" key="1">
    <source>
        <dbReference type="EMBL" id="GAA0452911.1"/>
    </source>
</evidence>
<comment type="caution">
    <text evidence="1">The sequence shown here is derived from an EMBL/GenBank/DDBJ whole genome shotgun (WGS) entry which is preliminary data.</text>
</comment>
<name>A0ABN0ZN31_9ACTN</name>
<sequence>MSTVRDESAERYAHLWSAASYRWVIWNAPEGSMIFDRATNRPEYIDHEPTLRDVLRRMREAGAYETDEYPGGPC</sequence>
<dbReference type="Proteomes" id="UP001499895">
    <property type="component" value="Unassembled WGS sequence"/>
</dbReference>
<dbReference type="RefSeq" id="WP_344087496.1">
    <property type="nucleotide sequence ID" value="NZ_BAAAHB010000010.1"/>
</dbReference>
<accession>A0ABN0ZN31</accession>
<reference evidence="1 2" key="1">
    <citation type="journal article" date="2019" name="Int. J. Syst. Evol. Microbiol.">
        <title>The Global Catalogue of Microorganisms (GCM) 10K type strain sequencing project: providing services to taxonomists for standard genome sequencing and annotation.</title>
        <authorList>
            <consortium name="The Broad Institute Genomics Platform"/>
            <consortium name="The Broad Institute Genome Sequencing Center for Infectious Disease"/>
            <person name="Wu L."/>
            <person name="Ma J."/>
        </authorList>
    </citation>
    <scope>NUCLEOTIDE SEQUENCE [LARGE SCALE GENOMIC DNA]</scope>
    <source>
        <strain evidence="1 2">JCM 10649</strain>
    </source>
</reference>
<keyword evidence="2" id="KW-1185">Reference proteome</keyword>
<protein>
    <submittedName>
        <fullName evidence="1">Uncharacterized protein</fullName>
    </submittedName>
</protein>
<proteinExistence type="predicted"/>
<evidence type="ECO:0000313" key="2">
    <source>
        <dbReference type="Proteomes" id="UP001499895"/>
    </source>
</evidence>
<dbReference type="EMBL" id="BAAAHB010000010">
    <property type="protein sequence ID" value="GAA0452911.1"/>
    <property type="molecule type" value="Genomic_DNA"/>
</dbReference>
<gene>
    <name evidence="1" type="ORF">GCM10009544_14630</name>
</gene>